<feature type="region of interest" description="Disordered" evidence="1">
    <location>
        <begin position="90"/>
        <end position="115"/>
    </location>
</feature>
<protein>
    <submittedName>
        <fullName evidence="2">Uncharacterized protein</fullName>
    </submittedName>
</protein>
<gene>
    <name evidence="2" type="ORF">H0G86_012900</name>
</gene>
<name>A0A8G0PKR7_9HYPO</name>
<evidence type="ECO:0000256" key="1">
    <source>
        <dbReference type="SAM" id="MobiDB-lite"/>
    </source>
</evidence>
<feature type="compositionally biased region" description="Basic residues" evidence="1">
    <location>
        <begin position="95"/>
        <end position="104"/>
    </location>
</feature>
<keyword evidence="3" id="KW-1185">Reference proteome</keyword>
<dbReference type="EMBL" id="CP075870">
    <property type="protein sequence ID" value="QYT06036.1"/>
    <property type="molecule type" value="Genomic_DNA"/>
</dbReference>
<reference evidence="2 3" key="1">
    <citation type="journal article" date="2021" name="BMC Genomics">
        <title>Telomere-to-telomere genome assembly of asparaginase-producing Trichoderma simmonsii.</title>
        <authorList>
            <person name="Chung D."/>
            <person name="Kwon Y.M."/>
            <person name="Yang Y."/>
        </authorList>
    </citation>
    <scope>NUCLEOTIDE SEQUENCE [LARGE SCALE GENOMIC DNA]</scope>
    <source>
        <strain evidence="2 3">GH-Sj1</strain>
    </source>
</reference>
<organism evidence="2 3">
    <name type="scientific">Trichoderma simmonsii</name>
    <dbReference type="NCBI Taxonomy" id="1491479"/>
    <lineage>
        <taxon>Eukaryota</taxon>
        <taxon>Fungi</taxon>
        <taxon>Dikarya</taxon>
        <taxon>Ascomycota</taxon>
        <taxon>Pezizomycotina</taxon>
        <taxon>Sordariomycetes</taxon>
        <taxon>Hypocreomycetidae</taxon>
        <taxon>Hypocreales</taxon>
        <taxon>Hypocreaceae</taxon>
        <taxon>Trichoderma</taxon>
    </lineage>
</organism>
<dbReference type="Proteomes" id="UP000826661">
    <property type="component" value="Chromosome VII"/>
</dbReference>
<dbReference type="AlphaFoldDB" id="A0A8G0PKR7"/>
<evidence type="ECO:0000313" key="3">
    <source>
        <dbReference type="Proteomes" id="UP000826661"/>
    </source>
</evidence>
<sequence length="115" mass="13688">MYHIMQGRYRAAKKRCRYPKQDGGKNTNKNYRAMKRKKNKKIKGPFMNRAAADSYAYNETQLSREKPICITTSNFRVNRWSHLLLTDGHQVGATRRTRKRRKRVPVFAPWRSQSQ</sequence>
<feature type="region of interest" description="Disordered" evidence="1">
    <location>
        <begin position="1"/>
        <end position="29"/>
    </location>
</feature>
<proteinExistence type="predicted"/>
<evidence type="ECO:0000313" key="2">
    <source>
        <dbReference type="EMBL" id="QYT06036.1"/>
    </source>
</evidence>
<accession>A0A8G0PKR7</accession>